<evidence type="ECO:0000256" key="1">
    <source>
        <dbReference type="SAM" id="MobiDB-lite"/>
    </source>
</evidence>
<dbReference type="EMBL" id="CAXLJM020000022">
    <property type="protein sequence ID" value="CAL8088369.1"/>
    <property type="molecule type" value="Genomic_DNA"/>
</dbReference>
<dbReference type="Proteomes" id="UP001642540">
    <property type="component" value="Unassembled WGS sequence"/>
</dbReference>
<name>A0ABP1Q3V9_9HEXA</name>
<evidence type="ECO:0000313" key="3">
    <source>
        <dbReference type="Proteomes" id="UP001642540"/>
    </source>
</evidence>
<reference evidence="2 3" key="1">
    <citation type="submission" date="2024-08" db="EMBL/GenBank/DDBJ databases">
        <authorList>
            <person name="Cucini C."/>
            <person name="Frati F."/>
        </authorList>
    </citation>
    <scope>NUCLEOTIDE SEQUENCE [LARGE SCALE GENOMIC DNA]</scope>
</reference>
<proteinExistence type="predicted"/>
<keyword evidence="3" id="KW-1185">Reference proteome</keyword>
<accession>A0ABP1Q3V9</accession>
<protein>
    <submittedName>
        <fullName evidence="2">Uncharacterized protein</fullName>
    </submittedName>
</protein>
<evidence type="ECO:0000313" key="2">
    <source>
        <dbReference type="EMBL" id="CAL8088369.1"/>
    </source>
</evidence>
<feature type="region of interest" description="Disordered" evidence="1">
    <location>
        <begin position="70"/>
        <end position="91"/>
    </location>
</feature>
<sequence>MELGDPKISKIHLIICFIYMRKTRISGKLKNRYSNTEPQETKTHSKLILAFVTILMAHAYQTLNAIDELEERTQGGEVETSQPTKKRQRMEYNNRDTSLILLISRPETKTDESRLPTRLKKVNLKTGSLFQKEVKEKFEGVLGDLT</sequence>
<comment type="caution">
    <text evidence="2">The sequence shown here is derived from an EMBL/GenBank/DDBJ whole genome shotgun (WGS) entry which is preliminary data.</text>
</comment>
<gene>
    <name evidence="2" type="ORF">ODALV1_LOCUS7033</name>
</gene>
<organism evidence="2 3">
    <name type="scientific">Orchesella dallaii</name>
    <dbReference type="NCBI Taxonomy" id="48710"/>
    <lineage>
        <taxon>Eukaryota</taxon>
        <taxon>Metazoa</taxon>
        <taxon>Ecdysozoa</taxon>
        <taxon>Arthropoda</taxon>
        <taxon>Hexapoda</taxon>
        <taxon>Collembola</taxon>
        <taxon>Entomobryomorpha</taxon>
        <taxon>Entomobryoidea</taxon>
        <taxon>Orchesellidae</taxon>
        <taxon>Orchesellinae</taxon>
        <taxon>Orchesella</taxon>
    </lineage>
</organism>